<organism evidence="6 7">
    <name type="scientific">Patella caerulea</name>
    <name type="common">Rayed Mediterranean limpet</name>
    <dbReference type="NCBI Taxonomy" id="87958"/>
    <lineage>
        <taxon>Eukaryota</taxon>
        <taxon>Metazoa</taxon>
        <taxon>Spiralia</taxon>
        <taxon>Lophotrochozoa</taxon>
        <taxon>Mollusca</taxon>
        <taxon>Gastropoda</taxon>
        <taxon>Patellogastropoda</taxon>
        <taxon>Patelloidea</taxon>
        <taxon>Patellidae</taxon>
        <taxon>Patella</taxon>
    </lineage>
</organism>
<keyword evidence="4" id="KW-0732">Signal</keyword>
<dbReference type="InterPro" id="IPR003112">
    <property type="entry name" value="Olfac-like_dom"/>
</dbReference>
<evidence type="ECO:0000259" key="5">
    <source>
        <dbReference type="PROSITE" id="PS51132"/>
    </source>
</evidence>
<evidence type="ECO:0000313" key="6">
    <source>
        <dbReference type="EMBL" id="KAK6184494.1"/>
    </source>
</evidence>
<keyword evidence="7" id="KW-1185">Reference proteome</keyword>
<comment type="caution">
    <text evidence="3">Lacks conserved residue(s) required for the propagation of feature annotation.</text>
</comment>
<feature type="domain" description="Olfactomedin-like" evidence="5">
    <location>
        <begin position="243"/>
        <end position="501"/>
    </location>
</feature>
<comment type="subcellular location">
    <subcellularLocation>
        <location evidence="1">Secreted</location>
    </subcellularLocation>
</comment>
<dbReference type="AlphaFoldDB" id="A0AAN8JXI9"/>
<feature type="chain" id="PRO_5042917819" description="Olfactomedin-like domain-containing protein" evidence="4">
    <location>
        <begin position="25"/>
        <end position="503"/>
    </location>
</feature>
<sequence length="503" mass="56401">MPGQRFSVIFVFLLSLLAVGFVSVQPIKNEQCEYDMDLVKNTMKVVCKGDSARVNIIAHNAVVSQPSSRFESTGEMPPGSNQDWMPYGDMNTLNSIPLSNTVKNSTKHIELLKQRLSMHSSAMSNITTLLTEGDEGLTSDLKKLRRLAPNKEALKEGMLAAIRNQYNFMRTAILTQNAELSKLISSLNSLLDITAKAMRGAAKSDDDIVEQIGYVNKTMITMRRMMSKELKKQRHRPTNNQGNCPLEIAAIGNGHAMDVRVKKGTIMRDGGAISDKLWIMEGGRSSDQLIEYDSEIDQEYQLFSKAHTLPFRCEGTGHVMYMAHLICQKADSNTIVKYDMDEMLIVAEVSLGTAGVQGTYPYQFGGYSDIDLAVDELGLWVVYAMPDSAGKMMISKLNADNLMIEKTWMTRYPKAMVGNTFMICGVLYGTNSYKDSPTFIKYRYDTETGRDKILKDGKLQFANGVRQKSPNTVMLDYNPGDRRLYAWNNGKGELYPVFFREIP</sequence>
<dbReference type="PANTHER" id="PTHR23192:SF87">
    <property type="entry name" value="AMASSIN-3"/>
    <property type="match status" value="1"/>
</dbReference>
<gene>
    <name evidence="6" type="ORF">SNE40_006960</name>
</gene>
<evidence type="ECO:0000256" key="4">
    <source>
        <dbReference type="SAM" id="SignalP"/>
    </source>
</evidence>
<dbReference type="PROSITE" id="PS51132">
    <property type="entry name" value="OLF"/>
    <property type="match status" value="1"/>
</dbReference>
<feature type="signal peptide" evidence="4">
    <location>
        <begin position="1"/>
        <end position="24"/>
    </location>
</feature>
<reference evidence="6 7" key="1">
    <citation type="submission" date="2024-01" db="EMBL/GenBank/DDBJ databases">
        <title>The genome of the rayed Mediterranean limpet Patella caerulea (Linnaeus, 1758).</title>
        <authorList>
            <person name="Anh-Thu Weber A."/>
            <person name="Halstead-Nussloch G."/>
        </authorList>
    </citation>
    <scope>NUCLEOTIDE SEQUENCE [LARGE SCALE GENOMIC DNA]</scope>
    <source>
        <strain evidence="6">AATW-2023a</strain>
        <tissue evidence="6">Whole specimen</tissue>
    </source>
</reference>
<evidence type="ECO:0000256" key="3">
    <source>
        <dbReference type="PROSITE-ProRule" id="PRU00446"/>
    </source>
</evidence>
<accession>A0AAN8JXI9</accession>
<dbReference type="GO" id="GO:0005615">
    <property type="term" value="C:extracellular space"/>
    <property type="evidence" value="ECO:0007669"/>
    <property type="project" value="TreeGrafter"/>
</dbReference>
<evidence type="ECO:0000313" key="7">
    <source>
        <dbReference type="Proteomes" id="UP001347796"/>
    </source>
</evidence>
<name>A0AAN8JXI9_PATCE</name>
<keyword evidence="2" id="KW-0964">Secreted</keyword>
<dbReference type="EMBL" id="JAZGQO010000006">
    <property type="protein sequence ID" value="KAK6184494.1"/>
    <property type="molecule type" value="Genomic_DNA"/>
</dbReference>
<dbReference type="SMART" id="SM00284">
    <property type="entry name" value="OLF"/>
    <property type="match status" value="1"/>
</dbReference>
<evidence type="ECO:0000256" key="2">
    <source>
        <dbReference type="ARBA" id="ARBA00022525"/>
    </source>
</evidence>
<dbReference type="PANTHER" id="PTHR23192">
    <property type="entry name" value="OLFACTOMEDIN-RELATED"/>
    <property type="match status" value="1"/>
</dbReference>
<dbReference type="Proteomes" id="UP001347796">
    <property type="component" value="Unassembled WGS sequence"/>
</dbReference>
<protein>
    <recommendedName>
        <fullName evidence="5">Olfactomedin-like domain-containing protein</fullName>
    </recommendedName>
</protein>
<proteinExistence type="predicted"/>
<dbReference type="InterPro" id="IPR050605">
    <property type="entry name" value="Olfactomedin-like_domain"/>
</dbReference>
<dbReference type="Pfam" id="PF02191">
    <property type="entry name" value="OLF"/>
    <property type="match status" value="1"/>
</dbReference>
<evidence type="ECO:0000256" key="1">
    <source>
        <dbReference type="ARBA" id="ARBA00004613"/>
    </source>
</evidence>
<comment type="caution">
    <text evidence="6">The sequence shown here is derived from an EMBL/GenBank/DDBJ whole genome shotgun (WGS) entry which is preliminary data.</text>
</comment>
<dbReference type="GO" id="GO:0007165">
    <property type="term" value="P:signal transduction"/>
    <property type="evidence" value="ECO:0007669"/>
    <property type="project" value="TreeGrafter"/>
</dbReference>